<dbReference type="EMBL" id="SIDB01000012">
    <property type="protein sequence ID" value="KAI3424971.1"/>
    <property type="molecule type" value="Genomic_DNA"/>
</dbReference>
<feature type="compositionally biased region" description="Low complexity" evidence="7">
    <location>
        <begin position="258"/>
        <end position="268"/>
    </location>
</feature>
<dbReference type="InterPro" id="IPR007018">
    <property type="entry name" value="Mediator_Med6"/>
</dbReference>
<evidence type="ECO:0000313" key="8">
    <source>
        <dbReference type="EMBL" id="KAI3424971.1"/>
    </source>
</evidence>
<comment type="function">
    <text evidence="6">Component of the Mediator complex, a coactivator involved in the regulated transcription of nearly all RNA polymerase II-dependent genes. Mediator functions as a bridge to convey information from gene-specific regulatory proteins to the basal RNA polymerase II transcription machinery. Mediator is recruited to promoters by direct interactions with regulatory proteins and serves as a scaffold for the assembly of a functional preinitiation complex with RNA polymerase II and the general transcription factors.</text>
</comment>
<dbReference type="InterPro" id="IPR038566">
    <property type="entry name" value="Mediator_Med6_sf"/>
</dbReference>
<dbReference type="GO" id="GO:0003712">
    <property type="term" value="F:transcription coregulator activity"/>
    <property type="evidence" value="ECO:0007669"/>
    <property type="project" value="InterPro"/>
</dbReference>
<proteinExistence type="inferred from homology"/>
<keyword evidence="5 6" id="KW-0539">Nucleus</keyword>
<keyword evidence="6" id="KW-0010">Activator</keyword>
<reference evidence="8" key="1">
    <citation type="journal article" date="2019" name="Plant J.">
        <title>Chlorella vulgaris genome assembly and annotation reveals the molecular basis for metabolic acclimation to high light conditions.</title>
        <authorList>
            <person name="Cecchin M."/>
            <person name="Marcolungo L."/>
            <person name="Rossato M."/>
            <person name="Girolomoni L."/>
            <person name="Cosentino E."/>
            <person name="Cuine S."/>
            <person name="Li-Beisson Y."/>
            <person name="Delledonne M."/>
            <person name="Ballottari M."/>
        </authorList>
    </citation>
    <scope>NUCLEOTIDE SEQUENCE</scope>
    <source>
        <strain evidence="8">211/11P</strain>
    </source>
</reference>
<gene>
    <name evidence="6" type="primary">MED6</name>
    <name evidence="8" type="ORF">D9Q98_008352</name>
</gene>
<name>A0A9D4YSZ9_CHLVU</name>
<dbReference type="PANTHER" id="PTHR13104">
    <property type="entry name" value="MED-6-RELATED"/>
    <property type="match status" value="1"/>
</dbReference>
<dbReference type="Proteomes" id="UP001055712">
    <property type="component" value="Unassembled WGS sequence"/>
</dbReference>
<feature type="region of interest" description="Disordered" evidence="7">
    <location>
        <begin position="233"/>
        <end position="280"/>
    </location>
</feature>
<comment type="caution">
    <text evidence="8">The sequence shown here is derived from an EMBL/GenBank/DDBJ whole genome shotgun (WGS) entry which is preliminary data.</text>
</comment>
<dbReference type="Gene3D" id="3.10.450.580">
    <property type="entry name" value="Mediator complex, subunit Med6"/>
    <property type="match status" value="1"/>
</dbReference>
<organism evidence="8 9">
    <name type="scientific">Chlorella vulgaris</name>
    <name type="common">Green alga</name>
    <dbReference type="NCBI Taxonomy" id="3077"/>
    <lineage>
        <taxon>Eukaryota</taxon>
        <taxon>Viridiplantae</taxon>
        <taxon>Chlorophyta</taxon>
        <taxon>core chlorophytes</taxon>
        <taxon>Trebouxiophyceae</taxon>
        <taxon>Chlorellales</taxon>
        <taxon>Chlorellaceae</taxon>
        <taxon>Chlorella clade</taxon>
        <taxon>Chlorella</taxon>
    </lineage>
</organism>
<evidence type="ECO:0000256" key="3">
    <source>
        <dbReference type="ARBA" id="ARBA00023015"/>
    </source>
</evidence>
<comment type="similarity">
    <text evidence="2 6">Belongs to the Mediator complex subunit 6 family.</text>
</comment>
<comment type="subcellular location">
    <subcellularLocation>
        <location evidence="1 6">Nucleus</location>
    </subcellularLocation>
</comment>
<reference evidence="8" key="2">
    <citation type="submission" date="2020-11" db="EMBL/GenBank/DDBJ databases">
        <authorList>
            <person name="Cecchin M."/>
            <person name="Marcolungo L."/>
            <person name="Rossato M."/>
            <person name="Girolomoni L."/>
            <person name="Cosentino E."/>
            <person name="Cuine S."/>
            <person name="Li-Beisson Y."/>
            <person name="Delledonne M."/>
            <person name="Ballottari M."/>
        </authorList>
    </citation>
    <scope>NUCLEOTIDE SEQUENCE</scope>
    <source>
        <strain evidence="8">211/11P</strain>
        <tissue evidence="8">Whole cell</tissue>
    </source>
</reference>
<keyword evidence="3 6" id="KW-0805">Transcription regulation</keyword>
<evidence type="ECO:0000256" key="2">
    <source>
        <dbReference type="ARBA" id="ARBA00007526"/>
    </source>
</evidence>
<keyword evidence="4 6" id="KW-0804">Transcription</keyword>
<evidence type="ECO:0000256" key="7">
    <source>
        <dbReference type="SAM" id="MobiDB-lite"/>
    </source>
</evidence>
<evidence type="ECO:0000256" key="1">
    <source>
        <dbReference type="ARBA" id="ARBA00004123"/>
    </source>
</evidence>
<dbReference type="Pfam" id="PF04934">
    <property type="entry name" value="Med6"/>
    <property type="match status" value="1"/>
</dbReference>
<dbReference type="GO" id="GO:0016592">
    <property type="term" value="C:mediator complex"/>
    <property type="evidence" value="ECO:0007669"/>
    <property type="project" value="InterPro"/>
</dbReference>
<evidence type="ECO:0000256" key="6">
    <source>
        <dbReference type="RuleBase" id="RU364143"/>
    </source>
</evidence>
<evidence type="ECO:0000256" key="4">
    <source>
        <dbReference type="ARBA" id="ARBA00023163"/>
    </source>
</evidence>
<comment type="subunit">
    <text evidence="6">Component of the Mediator complex.</text>
</comment>
<accession>A0A9D4YSZ9</accession>
<dbReference type="OrthoDB" id="344220at2759"/>
<dbReference type="GO" id="GO:0006357">
    <property type="term" value="P:regulation of transcription by RNA polymerase II"/>
    <property type="evidence" value="ECO:0007669"/>
    <property type="project" value="InterPro"/>
</dbReference>
<evidence type="ECO:0000313" key="9">
    <source>
        <dbReference type="Proteomes" id="UP001055712"/>
    </source>
</evidence>
<evidence type="ECO:0000256" key="5">
    <source>
        <dbReference type="ARBA" id="ARBA00023242"/>
    </source>
</evidence>
<dbReference type="AlphaFoldDB" id="A0A9D4YSZ9"/>
<feature type="compositionally biased region" description="Gly residues" evidence="7">
    <location>
        <begin position="269"/>
        <end position="280"/>
    </location>
</feature>
<sequence>MLTSSDDRSHLPAASPEKLGLVSIVGAMASGQVPSHIVTEDLTGTCWRDDLWLGAFGLHHGNVLDYFSLSPFYDRACANERGFLAGKPRAQPPALGEGVEYLLADSQPPHLFILRKMYRAVGGTITTLAFYYILDGSIYQAPSLQAALLARMQRCMFNLKAAFRDLQRDLAPLSLAASQQQEQSALERELAAGRDVPRATTAADREQQQRVEANIRHVLRKFPLPMPAALLEPGAAAGGGGGAQQVKAERDPSPGPGPAAAAPSATATAGGGAMMSAAGG</sequence>
<protein>
    <recommendedName>
        <fullName evidence="6">Mediator of RNA polymerase II transcription subunit 6</fullName>
    </recommendedName>
    <alternativeName>
        <fullName evidence="6">Mediator complex subunit 6</fullName>
    </alternativeName>
</protein>
<keyword evidence="9" id="KW-1185">Reference proteome</keyword>